<evidence type="ECO:0000313" key="1">
    <source>
        <dbReference type="EMBL" id="KZT73306.1"/>
    </source>
</evidence>
<gene>
    <name evidence="1" type="ORF">DAEQUDRAFT_463036</name>
</gene>
<evidence type="ECO:0000313" key="2">
    <source>
        <dbReference type="Proteomes" id="UP000076727"/>
    </source>
</evidence>
<dbReference type="Proteomes" id="UP000076727">
    <property type="component" value="Unassembled WGS sequence"/>
</dbReference>
<organism evidence="1 2">
    <name type="scientific">Daedalea quercina L-15889</name>
    <dbReference type="NCBI Taxonomy" id="1314783"/>
    <lineage>
        <taxon>Eukaryota</taxon>
        <taxon>Fungi</taxon>
        <taxon>Dikarya</taxon>
        <taxon>Basidiomycota</taxon>
        <taxon>Agaricomycotina</taxon>
        <taxon>Agaricomycetes</taxon>
        <taxon>Polyporales</taxon>
        <taxon>Fomitopsis</taxon>
    </lineage>
</organism>
<name>A0A165TE70_9APHY</name>
<dbReference type="AlphaFoldDB" id="A0A165TE70"/>
<protein>
    <submittedName>
        <fullName evidence="1">Uncharacterized protein</fullName>
    </submittedName>
</protein>
<proteinExistence type="predicted"/>
<accession>A0A165TE70</accession>
<reference evidence="1 2" key="1">
    <citation type="journal article" date="2016" name="Mol. Biol. Evol.">
        <title>Comparative Genomics of Early-Diverging Mushroom-Forming Fungi Provides Insights into the Origins of Lignocellulose Decay Capabilities.</title>
        <authorList>
            <person name="Nagy L.G."/>
            <person name="Riley R."/>
            <person name="Tritt A."/>
            <person name="Adam C."/>
            <person name="Daum C."/>
            <person name="Floudas D."/>
            <person name="Sun H."/>
            <person name="Yadav J.S."/>
            <person name="Pangilinan J."/>
            <person name="Larsson K.H."/>
            <person name="Matsuura K."/>
            <person name="Barry K."/>
            <person name="Labutti K."/>
            <person name="Kuo R."/>
            <person name="Ohm R.A."/>
            <person name="Bhattacharya S.S."/>
            <person name="Shirouzu T."/>
            <person name="Yoshinaga Y."/>
            <person name="Martin F.M."/>
            <person name="Grigoriev I.V."/>
            <person name="Hibbett D.S."/>
        </authorList>
    </citation>
    <scope>NUCLEOTIDE SEQUENCE [LARGE SCALE GENOMIC DNA]</scope>
    <source>
        <strain evidence="1 2">L-15889</strain>
    </source>
</reference>
<dbReference type="EMBL" id="KV429037">
    <property type="protein sequence ID" value="KZT73306.1"/>
    <property type="molecule type" value="Genomic_DNA"/>
</dbReference>
<keyword evidence="2" id="KW-1185">Reference proteome</keyword>
<sequence>MPDVSTLLTPRGPAPLTRFPLGHPSQWPGPVHPRVLRACNGHVPHRLPALRRPPGHVPISPLVRPTQSRHHRYSVQLLLVRILAARSRGLLLRISPIVRAAQSPGSFSRTRGMGVRAAHDGPPIWKICITTAASRLHHARSVLPQNV</sequence>